<feature type="region of interest" description="Disordered" evidence="1">
    <location>
        <begin position="149"/>
        <end position="176"/>
    </location>
</feature>
<keyword evidence="3" id="KW-1185">Reference proteome</keyword>
<dbReference type="GO" id="GO:0008270">
    <property type="term" value="F:zinc ion binding"/>
    <property type="evidence" value="ECO:0007669"/>
    <property type="project" value="InterPro"/>
</dbReference>
<dbReference type="SUPFAM" id="SSF56672">
    <property type="entry name" value="DNA/RNA polymerases"/>
    <property type="match status" value="1"/>
</dbReference>
<dbReference type="InterPro" id="IPR036397">
    <property type="entry name" value="RNaseH_sf"/>
</dbReference>
<reference evidence="2" key="1">
    <citation type="submission" date="2020-04" db="EMBL/GenBank/DDBJ databases">
        <authorList>
            <person name="Alioto T."/>
            <person name="Alioto T."/>
            <person name="Gomez Garrido J."/>
        </authorList>
    </citation>
    <scope>NUCLEOTIDE SEQUENCE</scope>
    <source>
        <strain evidence="2">A484AB</strain>
    </source>
</reference>
<sequence>MAKVLDLPAIPPFSVSETSSLAQRWDKWTNSLDYYIRASGISDQNQQKRAILLHLAGAEVQEIFETLPDTGEDYKTALEKLNAHFNPCKNIAFERHVFRQATQRADESMDAFVTRLRTLAKTCQFDTSLEEMIRDQALEIEQKFESSTHLNSIERNRDFQQPRRNSAKREDNNRQKCGSVCCGKERHRAKDVQCPALDKTCRRCGKSGHFARVCRQKTNKPKQYRENARQLEQSDDDSSENELECLFTLTAHNVRHRSDSLHMLEIEHIPAKMLIHSGASVNVLDFETYHRLKARKGVQLMPSTLRVYAYGSTTPLNIPGTVSGRVKFNSAEIVAKFVVVHDQYAGCLLERQTATQLGILRVGPQVSSINCAVSPHSLRQRYPSVFEGVGKLTNYQQKISTNTNNKPVAQTPRRIPSHVRKQVSVKLEELERMDIIEEVLGPKPWVSPLVVVPKSCGEIRVCVDMRQVNTAVIRGRYPIPTVEESLQDLNGAAVFSKLDLKWGYHQIELDEKSRELTTFTTHDGLYRYKRLMFGISAAPEIDQHAIQQVLHGLPGVKNISDDIIVFGKDKIRPNAQANPKMLTTECEPSPPFLREKAQSSQSCPQPLTMTEMPSLDSCSRWPEVFILKSTTATVIINRMKSCFAVHGLPEAIVTDNGPQFVAEEFDLYLQEHGITHRRVAPYWPQASSEVERFNRTLEKAIRAANTEGKDWKSELNTFLLNYRATAHCTTCKSPAVLLFVREIRTKIPSLNNQRDRCQKAKIKKYADEKRRAAPSNIKIGDKVLLKQERKNKLSTKYDPDPYIVVGTKGTIRKITPANLNRYSTTCIQIKILRKDPGACWSRGSQILAERIFGPKNMEILQFVHPSLAGSVRSEL</sequence>
<dbReference type="GO" id="GO:0015074">
    <property type="term" value="P:DNA integration"/>
    <property type="evidence" value="ECO:0007669"/>
    <property type="project" value="InterPro"/>
</dbReference>
<dbReference type="Gene3D" id="3.30.70.270">
    <property type="match status" value="1"/>
</dbReference>
<dbReference type="InterPro" id="IPR001584">
    <property type="entry name" value="Integrase_cat-core"/>
</dbReference>
<gene>
    <name evidence="2" type="ORF">PACLA_8A003495</name>
</gene>
<name>A0A6S7IRE9_PARCT</name>
<evidence type="ECO:0000313" key="2">
    <source>
        <dbReference type="EMBL" id="CAB4008232.1"/>
    </source>
</evidence>
<dbReference type="InterPro" id="IPR000477">
    <property type="entry name" value="RT_dom"/>
</dbReference>
<dbReference type="SMART" id="SM00343">
    <property type="entry name" value="ZnF_C2HC"/>
    <property type="match status" value="2"/>
</dbReference>
<dbReference type="Gene3D" id="3.30.420.10">
    <property type="entry name" value="Ribonuclease H-like superfamily/Ribonuclease H"/>
    <property type="match status" value="1"/>
</dbReference>
<organism evidence="2 3">
    <name type="scientific">Paramuricea clavata</name>
    <name type="common">Red gorgonian</name>
    <name type="synonym">Violescent sea-whip</name>
    <dbReference type="NCBI Taxonomy" id="317549"/>
    <lineage>
        <taxon>Eukaryota</taxon>
        <taxon>Metazoa</taxon>
        <taxon>Cnidaria</taxon>
        <taxon>Anthozoa</taxon>
        <taxon>Octocorallia</taxon>
        <taxon>Malacalcyonacea</taxon>
        <taxon>Plexauridae</taxon>
        <taxon>Paramuricea</taxon>
    </lineage>
</organism>
<dbReference type="PROSITE" id="PS50994">
    <property type="entry name" value="INTEGRASE"/>
    <property type="match status" value="1"/>
</dbReference>
<dbReference type="OrthoDB" id="10060843at2759"/>
<dbReference type="InterPro" id="IPR012337">
    <property type="entry name" value="RNaseH-like_sf"/>
</dbReference>
<dbReference type="PANTHER" id="PTHR37984:SF11">
    <property type="entry name" value="INTEGRASE CATALYTIC DOMAIN-CONTAINING PROTEIN"/>
    <property type="match status" value="1"/>
</dbReference>
<dbReference type="SUPFAM" id="SSF57756">
    <property type="entry name" value="Retrovirus zinc finger-like domains"/>
    <property type="match status" value="1"/>
</dbReference>
<dbReference type="SUPFAM" id="SSF53098">
    <property type="entry name" value="Ribonuclease H-like"/>
    <property type="match status" value="1"/>
</dbReference>
<dbReference type="PROSITE" id="PS50158">
    <property type="entry name" value="ZF_CCHC"/>
    <property type="match status" value="1"/>
</dbReference>
<comment type="caution">
    <text evidence="2">The sequence shown here is derived from an EMBL/GenBank/DDBJ whole genome shotgun (WGS) entry which is preliminary data.</text>
</comment>
<dbReference type="InterPro" id="IPR043502">
    <property type="entry name" value="DNA/RNA_pol_sf"/>
</dbReference>
<feature type="non-terminal residue" evidence="2">
    <location>
        <position position="1"/>
    </location>
</feature>
<dbReference type="InterPro" id="IPR001878">
    <property type="entry name" value="Znf_CCHC"/>
</dbReference>
<dbReference type="Gene3D" id="3.10.10.10">
    <property type="entry name" value="HIV Type 1 Reverse Transcriptase, subunit A, domain 1"/>
    <property type="match status" value="1"/>
</dbReference>
<dbReference type="InterPro" id="IPR050951">
    <property type="entry name" value="Retrovirus_Pol_polyprotein"/>
</dbReference>
<dbReference type="CDD" id="cd00303">
    <property type="entry name" value="retropepsin_like"/>
    <property type="match status" value="1"/>
</dbReference>
<dbReference type="PANTHER" id="PTHR37984">
    <property type="entry name" value="PROTEIN CBG26694"/>
    <property type="match status" value="1"/>
</dbReference>
<accession>A0A6S7IRE9</accession>
<evidence type="ECO:0000313" key="3">
    <source>
        <dbReference type="Proteomes" id="UP001152795"/>
    </source>
</evidence>
<dbReference type="InterPro" id="IPR036875">
    <property type="entry name" value="Znf_CCHC_sf"/>
</dbReference>
<proteinExistence type="predicted"/>
<dbReference type="EMBL" id="CACRXK020006064">
    <property type="protein sequence ID" value="CAB4008232.1"/>
    <property type="molecule type" value="Genomic_DNA"/>
</dbReference>
<dbReference type="GO" id="GO:0003676">
    <property type="term" value="F:nucleic acid binding"/>
    <property type="evidence" value="ECO:0007669"/>
    <property type="project" value="InterPro"/>
</dbReference>
<dbReference type="CDD" id="cd01647">
    <property type="entry name" value="RT_LTR"/>
    <property type="match status" value="1"/>
</dbReference>
<evidence type="ECO:0000256" key="1">
    <source>
        <dbReference type="SAM" id="MobiDB-lite"/>
    </source>
</evidence>
<dbReference type="Proteomes" id="UP001152795">
    <property type="component" value="Unassembled WGS sequence"/>
</dbReference>
<dbReference type="Gene3D" id="4.10.60.10">
    <property type="entry name" value="Zinc finger, CCHC-type"/>
    <property type="match status" value="1"/>
</dbReference>
<protein>
    <submittedName>
        <fullName evidence="2">Transposon Ty3-I Gag-Pol poly</fullName>
    </submittedName>
</protein>
<dbReference type="AlphaFoldDB" id="A0A6S7IRE9"/>
<dbReference type="InterPro" id="IPR043128">
    <property type="entry name" value="Rev_trsase/Diguanyl_cyclase"/>
</dbReference>
<dbReference type="Pfam" id="PF00078">
    <property type="entry name" value="RVT_1"/>
    <property type="match status" value="1"/>
</dbReference>
<feature type="compositionally biased region" description="Basic and acidic residues" evidence="1">
    <location>
        <begin position="149"/>
        <end position="174"/>
    </location>
</feature>
<dbReference type="Pfam" id="PF00665">
    <property type="entry name" value="rve"/>
    <property type="match status" value="1"/>
</dbReference>
<dbReference type="FunFam" id="3.30.420.10:FF:000063">
    <property type="entry name" value="Retrovirus-related Pol polyprotein from transposon 297-like Protein"/>
    <property type="match status" value="1"/>
</dbReference>